<dbReference type="EnsemblPlants" id="OBART12G07290.1">
    <property type="protein sequence ID" value="OBART12G07290.1"/>
    <property type="gene ID" value="OBART12G07290"/>
</dbReference>
<organism evidence="2">
    <name type="scientific">Oryza barthii</name>
    <dbReference type="NCBI Taxonomy" id="65489"/>
    <lineage>
        <taxon>Eukaryota</taxon>
        <taxon>Viridiplantae</taxon>
        <taxon>Streptophyta</taxon>
        <taxon>Embryophyta</taxon>
        <taxon>Tracheophyta</taxon>
        <taxon>Spermatophyta</taxon>
        <taxon>Magnoliopsida</taxon>
        <taxon>Liliopsida</taxon>
        <taxon>Poales</taxon>
        <taxon>Poaceae</taxon>
        <taxon>BOP clade</taxon>
        <taxon>Oryzoideae</taxon>
        <taxon>Oryzeae</taxon>
        <taxon>Oryzinae</taxon>
        <taxon>Oryza</taxon>
    </lineage>
</organism>
<keyword evidence="3" id="KW-1185">Reference proteome</keyword>
<dbReference type="PaxDb" id="65489-OBART12G07290.1"/>
<feature type="region of interest" description="Disordered" evidence="1">
    <location>
        <begin position="25"/>
        <end position="80"/>
    </location>
</feature>
<protein>
    <submittedName>
        <fullName evidence="2">Uncharacterized protein</fullName>
    </submittedName>
</protein>
<evidence type="ECO:0000313" key="2">
    <source>
        <dbReference type="EnsemblPlants" id="OBART12G07290.1"/>
    </source>
</evidence>
<dbReference type="Gramene" id="OBART12G07290.1">
    <property type="protein sequence ID" value="OBART12G07290.1"/>
    <property type="gene ID" value="OBART12G07290"/>
</dbReference>
<reference evidence="2" key="2">
    <citation type="submission" date="2015-03" db="UniProtKB">
        <authorList>
            <consortium name="EnsemblPlants"/>
        </authorList>
    </citation>
    <scope>IDENTIFICATION</scope>
</reference>
<reference evidence="2" key="1">
    <citation type="journal article" date="2009" name="Rice">
        <title>De Novo Next Generation Sequencing of Plant Genomes.</title>
        <authorList>
            <person name="Rounsley S."/>
            <person name="Marri P.R."/>
            <person name="Yu Y."/>
            <person name="He R."/>
            <person name="Sisneros N."/>
            <person name="Goicoechea J.L."/>
            <person name="Lee S.J."/>
            <person name="Angelova A."/>
            <person name="Kudrna D."/>
            <person name="Luo M."/>
            <person name="Affourtit J."/>
            <person name="Desany B."/>
            <person name="Knight J."/>
            <person name="Niazi F."/>
            <person name="Egholm M."/>
            <person name="Wing R.A."/>
        </authorList>
    </citation>
    <scope>NUCLEOTIDE SEQUENCE [LARGE SCALE GENOMIC DNA]</scope>
    <source>
        <strain evidence="2">cv. IRGC 105608</strain>
    </source>
</reference>
<feature type="compositionally biased region" description="Low complexity" evidence="1">
    <location>
        <begin position="60"/>
        <end position="69"/>
    </location>
</feature>
<accession>A0A0D3HSX7</accession>
<dbReference type="HOGENOM" id="CLU_2593555_0_0_1"/>
<feature type="compositionally biased region" description="Acidic residues" evidence="1">
    <location>
        <begin position="70"/>
        <end position="80"/>
    </location>
</feature>
<dbReference type="Proteomes" id="UP000026960">
    <property type="component" value="Chromosome 12"/>
</dbReference>
<sequence>MVTGPNLDPVEAEAPTWIWRRRPSSARISVDPTAGISRRGGGGGRAGSRAGWRGGRRAVGRCGDAGQSGDSDDEGVGVGF</sequence>
<dbReference type="AlphaFoldDB" id="A0A0D3HSX7"/>
<name>A0A0D3HSX7_9ORYZ</name>
<evidence type="ECO:0000313" key="3">
    <source>
        <dbReference type="Proteomes" id="UP000026960"/>
    </source>
</evidence>
<evidence type="ECO:0000256" key="1">
    <source>
        <dbReference type="SAM" id="MobiDB-lite"/>
    </source>
</evidence>
<proteinExistence type="predicted"/>